<comment type="caution">
    <text evidence="2">The sequence shown here is derived from an EMBL/GenBank/DDBJ whole genome shotgun (WGS) entry which is preliminary data.</text>
</comment>
<protein>
    <submittedName>
        <fullName evidence="2">8600_t:CDS:1</fullName>
    </submittedName>
</protein>
<name>A0A9N9CSP5_9GLOM</name>
<feature type="coiled-coil region" evidence="1">
    <location>
        <begin position="98"/>
        <end position="150"/>
    </location>
</feature>
<dbReference type="Proteomes" id="UP000789508">
    <property type="component" value="Unassembled WGS sequence"/>
</dbReference>
<accession>A0A9N9CSP5</accession>
<gene>
    <name evidence="2" type="ORF">ALEPTO_LOCUS8640</name>
</gene>
<keyword evidence="1" id="KW-0175">Coiled coil</keyword>
<reference evidence="2" key="1">
    <citation type="submission" date="2021-06" db="EMBL/GenBank/DDBJ databases">
        <authorList>
            <person name="Kallberg Y."/>
            <person name="Tangrot J."/>
            <person name="Rosling A."/>
        </authorList>
    </citation>
    <scope>NUCLEOTIDE SEQUENCE</scope>
    <source>
        <strain evidence="2">FL130A</strain>
    </source>
</reference>
<keyword evidence="3" id="KW-1185">Reference proteome</keyword>
<dbReference type="AlphaFoldDB" id="A0A9N9CSP5"/>
<dbReference type="OrthoDB" id="10617867at2759"/>
<evidence type="ECO:0000313" key="3">
    <source>
        <dbReference type="Proteomes" id="UP000789508"/>
    </source>
</evidence>
<sequence length="185" mass="22431">MTSLYNEYSYFKSKDKDKEDITSKKKYKNPRKNLYFELDHNSKRSNLDKLRENLENLLNDLPLNINDFFLEKTCKKSKELRVKDIITISNEIFTVEDINITEEKIDKMKQEFKDYNKEFHECWYKEISVYEEINSEIQQLITLFEDYSKRYGIILNVEIDIPWQTDFALVKSRLPEIYTFEPETS</sequence>
<evidence type="ECO:0000256" key="1">
    <source>
        <dbReference type="SAM" id="Coils"/>
    </source>
</evidence>
<proteinExistence type="predicted"/>
<dbReference type="EMBL" id="CAJVPS010005241">
    <property type="protein sequence ID" value="CAG8612876.1"/>
    <property type="molecule type" value="Genomic_DNA"/>
</dbReference>
<evidence type="ECO:0000313" key="2">
    <source>
        <dbReference type="EMBL" id="CAG8612876.1"/>
    </source>
</evidence>
<organism evidence="2 3">
    <name type="scientific">Ambispora leptoticha</name>
    <dbReference type="NCBI Taxonomy" id="144679"/>
    <lineage>
        <taxon>Eukaryota</taxon>
        <taxon>Fungi</taxon>
        <taxon>Fungi incertae sedis</taxon>
        <taxon>Mucoromycota</taxon>
        <taxon>Glomeromycotina</taxon>
        <taxon>Glomeromycetes</taxon>
        <taxon>Archaeosporales</taxon>
        <taxon>Ambisporaceae</taxon>
        <taxon>Ambispora</taxon>
    </lineage>
</organism>